<gene>
    <name evidence="1" type="ORF">CLV72_101415</name>
</gene>
<dbReference type="InterPro" id="IPR027417">
    <property type="entry name" value="P-loop_NTPase"/>
</dbReference>
<dbReference type="PROSITE" id="PS00675">
    <property type="entry name" value="SIGMA54_INTERACT_1"/>
    <property type="match status" value="1"/>
</dbReference>
<accession>A0A2T0QD28</accession>
<protein>
    <recommendedName>
        <fullName evidence="3">AAA domain-containing protein</fullName>
    </recommendedName>
</protein>
<dbReference type="InterPro" id="IPR025662">
    <property type="entry name" value="Sigma_54_int_dom_ATP-bd_1"/>
</dbReference>
<keyword evidence="2" id="KW-1185">Reference proteome</keyword>
<evidence type="ECO:0008006" key="3">
    <source>
        <dbReference type="Google" id="ProtNLM"/>
    </source>
</evidence>
<dbReference type="EMBL" id="PVZC01000001">
    <property type="protein sequence ID" value="PRY01819.1"/>
    <property type="molecule type" value="Genomic_DNA"/>
</dbReference>
<sequence length="177" mass="19680">MPERQMVIVTGQEGAGKSTLVRALLPHTPRGARIDAEDLGQVNPWVMDDAFGELLRANVAALAENFWRAGYRTVLAGSFLDDHAEYLRFRPLVDTDAHMYVVQLCAAKPVRDLRRVRRSKPSSPQWRDRVDLACPEDASLAAAPGADYRYLRIDNDAETVAESVRRIAAAFPEVFSG</sequence>
<name>A0A2T0QD28_9ACTN</name>
<organism evidence="1 2">
    <name type="scientific">Allonocardiopsis opalescens</name>
    <dbReference type="NCBI Taxonomy" id="1144618"/>
    <lineage>
        <taxon>Bacteria</taxon>
        <taxon>Bacillati</taxon>
        <taxon>Actinomycetota</taxon>
        <taxon>Actinomycetes</taxon>
        <taxon>Streptosporangiales</taxon>
        <taxon>Allonocardiopsis</taxon>
    </lineage>
</organism>
<proteinExistence type="predicted"/>
<reference evidence="1 2" key="1">
    <citation type="submission" date="2018-03" db="EMBL/GenBank/DDBJ databases">
        <title>Genomic Encyclopedia of Archaeal and Bacterial Type Strains, Phase II (KMG-II): from individual species to whole genera.</title>
        <authorList>
            <person name="Goeker M."/>
        </authorList>
    </citation>
    <scope>NUCLEOTIDE SEQUENCE [LARGE SCALE GENOMIC DNA]</scope>
    <source>
        <strain evidence="1 2">DSM 45601</strain>
    </source>
</reference>
<evidence type="ECO:0000313" key="2">
    <source>
        <dbReference type="Proteomes" id="UP000237846"/>
    </source>
</evidence>
<evidence type="ECO:0000313" key="1">
    <source>
        <dbReference type="EMBL" id="PRY01819.1"/>
    </source>
</evidence>
<dbReference type="RefSeq" id="WP_106238185.1">
    <property type="nucleotide sequence ID" value="NZ_PVZC01000001.1"/>
</dbReference>
<dbReference type="SUPFAM" id="SSF52540">
    <property type="entry name" value="P-loop containing nucleoside triphosphate hydrolases"/>
    <property type="match status" value="1"/>
</dbReference>
<dbReference type="Proteomes" id="UP000237846">
    <property type="component" value="Unassembled WGS sequence"/>
</dbReference>
<dbReference type="AlphaFoldDB" id="A0A2T0QD28"/>
<dbReference type="Gene3D" id="3.40.50.300">
    <property type="entry name" value="P-loop containing nucleotide triphosphate hydrolases"/>
    <property type="match status" value="1"/>
</dbReference>
<dbReference type="OrthoDB" id="3418729at2"/>
<comment type="caution">
    <text evidence="1">The sequence shown here is derived from an EMBL/GenBank/DDBJ whole genome shotgun (WGS) entry which is preliminary data.</text>
</comment>